<dbReference type="InterPro" id="IPR045120">
    <property type="entry name" value="Suco/Slp1-like"/>
</dbReference>
<feature type="signal peptide" evidence="7">
    <location>
        <begin position="1"/>
        <end position="25"/>
    </location>
</feature>
<feature type="transmembrane region" description="Helical" evidence="6">
    <location>
        <begin position="948"/>
        <end position="968"/>
    </location>
</feature>
<dbReference type="EMBL" id="JAPCXB010000017">
    <property type="protein sequence ID" value="KAJ1614710.1"/>
    <property type="molecule type" value="Genomic_DNA"/>
</dbReference>
<evidence type="ECO:0000313" key="10">
    <source>
        <dbReference type="Proteomes" id="UP001071777"/>
    </source>
</evidence>
<evidence type="ECO:0000256" key="5">
    <source>
        <dbReference type="SAM" id="MobiDB-lite"/>
    </source>
</evidence>
<proteinExistence type="predicted"/>
<evidence type="ECO:0000256" key="2">
    <source>
        <dbReference type="ARBA" id="ARBA00022692"/>
    </source>
</evidence>
<keyword evidence="3 6" id="KW-1133">Transmembrane helix</keyword>
<feature type="domain" description="SUN" evidence="8">
    <location>
        <begin position="453"/>
        <end position="692"/>
    </location>
</feature>
<evidence type="ECO:0000256" key="1">
    <source>
        <dbReference type="ARBA" id="ARBA00004308"/>
    </source>
</evidence>
<dbReference type="PANTHER" id="PTHR12953:SF0">
    <property type="entry name" value="SUN DOMAIN-CONTAINING OSSIFICATION FACTOR"/>
    <property type="match status" value="1"/>
</dbReference>
<comment type="subcellular location">
    <subcellularLocation>
        <location evidence="1">Endomembrane system</location>
    </subcellularLocation>
</comment>
<sequence length="1134" mass="126047">MVRCKFFVTFFVICGCFCSVGPCLGRGFVGDCENYGMAGEYLRVAEGQCTGGEKLAKREVSDERTVPRLGSGGLDGRSLQVGDSQLGVERRGRGGPNMDKAPKRQAQAREYFTNLNPSDCRITILRRRNIQISRVSVGVMESFERLLQLLDILSSRRPCPYCRGCVDLRLGSLPIWVSPILQRQIRRVNSQLDNKLCLILKKDSKLNGLIRRIIWSIKDERWSELHAIAAQTGDIYGLVTRTKLRRRENFPIYLLGGILELMLDDLRQSGTKISSCHPSQFLFKCSWHPNKQNIEISAKLKAVSESMLLISKSLEFDYDAASHTDRGGPRFSSSGRLPGEGSHRRAKKSASVAEDCVLNRDILRIPTSPGTQSSCISASLGASVGSNLSSEFGSHVSLQKKCIPPFLDSMIMLREDGSPSPSLEICSPDTIKHKDAVWEEAETGTGTDARPSGDDVIGERTSLKVIQGVPYVSQLAALHYDYASSSSNSKLLSWSEGVLRPKSVQSSNPDSYLLVPCSKPMWFVIGFQEDIFLEYIALFSLEYFSSSFREIEISGSLIYPTKQWVPIGILRRNEVLPKEMFDLKTLCVRQEETGHGQEGLYYSLGPRDSKASAVKEPGSGRPFDRPDQREGPENLEASLRKEAGVGHMKESHLVQDSNPCWVRYIRVRAISYYEEGHYYCHLNRIQIFGNNVINRLEVEMGGGDRRSSISISEMDESVKDVENRLWKRDIDRGLQGSIHGERPRIMYLNSSDLGLEGGGRRSTGGEAAPVADPNKLGGRSLLTRTPDKGQYMEKREMFGEETDSLAARQFSNSKGHPLLSLIDRVKVLEKQLDAIKQENVAIVASLNSSLDPVHDSIYRLSSSVKFLQDILLDSNLNNTTVEQDNKGNIRSLKLGDTYLSQALGLMGRYLERFMGSHYSWEVVGYLTHLLERMNWLIVNLFRYVYSNLQALMVATLFIILFISQLILFKKYISLKRRLHNTLQFFKSYSQSNGVSPRSSILLDETIYFQKNIKLHSNPVAGSFRVLANQNPNYATASFINIGTTTGGNPLTEGDCAAGGPFSATPGTAGGPNPTSEPSKPLPPEEETTAPSLPVHQKGPEVSKTEGTSPPPPCVKLELQETVPGVPDVAPHLKE</sequence>
<feature type="region of interest" description="Disordered" evidence="5">
    <location>
        <begin position="1050"/>
        <end position="1134"/>
    </location>
</feature>
<organism evidence="9 10">
    <name type="scientific">Cryptosporidium canis</name>
    <dbReference type="NCBI Taxonomy" id="195482"/>
    <lineage>
        <taxon>Eukaryota</taxon>
        <taxon>Sar</taxon>
        <taxon>Alveolata</taxon>
        <taxon>Apicomplexa</taxon>
        <taxon>Conoidasida</taxon>
        <taxon>Coccidia</taxon>
        <taxon>Eucoccidiorida</taxon>
        <taxon>Eimeriorina</taxon>
        <taxon>Cryptosporidiidae</taxon>
        <taxon>Cryptosporidium</taxon>
    </lineage>
</organism>
<keyword evidence="7" id="KW-0732">Signal</keyword>
<name>A0ABQ8PB25_9CRYT</name>
<evidence type="ECO:0000256" key="6">
    <source>
        <dbReference type="SAM" id="Phobius"/>
    </source>
</evidence>
<keyword evidence="4 6" id="KW-0472">Membrane</keyword>
<evidence type="ECO:0000256" key="4">
    <source>
        <dbReference type="ARBA" id="ARBA00023136"/>
    </source>
</evidence>
<dbReference type="Proteomes" id="UP001071777">
    <property type="component" value="Unassembled WGS sequence"/>
</dbReference>
<protein>
    <submittedName>
        <fullName evidence="9">Signal peptide containing protein</fullName>
    </submittedName>
</protein>
<dbReference type="PROSITE" id="PS51257">
    <property type="entry name" value="PROKAR_LIPOPROTEIN"/>
    <property type="match status" value="1"/>
</dbReference>
<evidence type="ECO:0000259" key="8">
    <source>
        <dbReference type="PROSITE" id="PS51469"/>
    </source>
</evidence>
<keyword evidence="2 6" id="KW-0812">Transmembrane</keyword>
<dbReference type="PROSITE" id="PS51469">
    <property type="entry name" value="SUN"/>
    <property type="match status" value="1"/>
</dbReference>
<keyword evidence="10" id="KW-1185">Reference proteome</keyword>
<gene>
    <name evidence="9" type="ORF">OJ252_503</name>
</gene>
<accession>A0ABQ8PB25</accession>
<feature type="region of interest" description="Disordered" evidence="5">
    <location>
        <begin position="324"/>
        <end position="348"/>
    </location>
</feature>
<feature type="region of interest" description="Disordered" evidence="5">
    <location>
        <begin position="758"/>
        <end position="785"/>
    </location>
</feature>
<evidence type="ECO:0000313" key="9">
    <source>
        <dbReference type="EMBL" id="KAJ1614710.1"/>
    </source>
</evidence>
<evidence type="ECO:0000256" key="3">
    <source>
        <dbReference type="ARBA" id="ARBA00022989"/>
    </source>
</evidence>
<evidence type="ECO:0000256" key="7">
    <source>
        <dbReference type="SAM" id="SignalP"/>
    </source>
</evidence>
<reference evidence="9" key="1">
    <citation type="submission" date="2022-10" db="EMBL/GenBank/DDBJ databases">
        <title>Adaptive evolution leads to modifications in subtelomeric GC content in a zoonotic Cryptosporidium species.</title>
        <authorList>
            <person name="Li J."/>
            <person name="Feng Y."/>
            <person name="Xiao L."/>
        </authorList>
    </citation>
    <scope>NUCLEOTIDE SEQUENCE</scope>
    <source>
        <strain evidence="9">25894</strain>
    </source>
</reference>
<dbReference type="Pfam" id="PF07738">
    <property type="entry name" value="Sad1_UNC"/>
    <property type="match status" value="1"/>
</dbReference>
<feature type="chain" id="PRO_5045914289" evidence="7">
    <location>
        <begin position="26"/>
        <end position="1134"/>
    </location>
</feature>
<dbReference type="PANTHER" id="PTHR12953">
    <property type="entry name" value="MEMBRANE PROTEIN CH1 RELATED"/>
    <property type="match status" value="1"/>
</dbReference>
<comment type="caution">
    <text evidence="9">The sequence shown here is derived from an EMBL/GenBank/DDBJ whole genome shotgun (WGS) entry which is preliminary data.</text>
</comment>
<feature type="region of interest" description="Disordered" evidence="5">
    <location>
        <begin position="598"/>
        <end position="631"/>
    </location>
</feature>
<feature type="compositionally biased region" description="Basic and acidic residues" evidence="5">
    <location>
        <begin position="622"/>
        <end position="631"/>
    </location>
</feature>
<dbReference type="InterPro" id="IPR012919">
    <property type="entry name" value="SUN_dom"/>
</dbReference>